<comment type="caution">
    <text evidence="1">The sequence shown here is derived from an EMBL/GenBank/DDBJ whole genome shotgun (WGS) entry which is preliminary data.</text>
</comment>
<accession>A0A7W8ALU1</accession>
<dbReference type="RefSeq" id="WP_151158004.1">
    <property type="nucleotide sequence ID" value="NZ_JACHIL010000007.1"/>
</dbReference>
<protein>
    <submittedName>
        <fullName evidence="1">Uncharacterized protein</fullName>
    </submittedName>
</protein>
<keyword evidence="2" id="KW-1185">Reference proteome</keyword>
<name>A0A7W8ALU1_9HYPH</name>
<gene>
    <name evidence="1" type="ORF">HNQ68_003269</name>
</gene>
<reference evidence="1 2" key="1">
    <citation type="submission" date="2020-08" db="EMBL/GenBank/DDBJ databases">
        <title>Genomic Encyclopedia of Type Strains, Phase IV (KMG-IV): sequencing the most valuable type-strain genomes for metagenomic binning, comparative biology and taxonomic classification.</title>
        <authorList>
            <person name="Goeker M."/>
        </authorList>
    </citation>
    <scope>NUCLEOTIDE SEQUENCE [LARGE SCALE GENOMIC DNA]</scope>
    <source>
        <strain evidence="1 2">DSM 25620</strain>
    </source>
</reference>
<organism evidence="1 2">
    <name type="scientific">Pseudochrobactrum saccharolyticum</name>
    <dbReference type="NCBI Taxonomy" id="354352"/>
    <lineage>
        <taxon>Bacteria</taxon>
        <taxon>Pseudomonadati</taxon>
        <taxon>Pseudomonadota</taxon>
        <taxon>Alphaproteobacteria</taxon>
        <taxon>Hyphomicrobiales</taxon>
        <taxon>Brucellaceae</taxon>
        <taxon>Pseudochrobactrum</taxon>
    </lineage>
</organism>
<proteinExistence type="predicted"/>
<dbReference type="AlphaFoldDB" id="A0A7W8ALU1"/>
<evidence type="ECO:0000313" key="2">
    <source>
        <dbReference type="Proteomes" id="UP000531231"/>
    </source>
</evidence>
<evidence type="ECO:0000313" key="1">
    <source>
        <dbReference type="EMBL" id="MBB5092706.1"/>
    </source>
</evidence>
<dbReference type="EMBL" id="JACHIL010000007">
    <property type="protein sequence ID" value="MBB5092706.1"/>
    <property type="molecule type" value="Genomic_DNA"/>
</dbReference>
<dbReference type="Proteomes" id="UP000531231">
    <property type="component" value="Unassembled WGS sequence"/>
</dbReference>
<sequence>MTLNYGSRNAVAWKKTGLIMAETCQSKPLPNRPKPPQLFDNKFISCFSYKKEGRKIPAFFTAS</sequence>